<name>A0A1W1I4D5_9BACT</name>
<organism evidence="2 3">
    <name type="scientific">Nitrospira japonica</name>
    <dbReference type="NCBI Taxonomy" id="1325564"/>
    <lineage>
        <taxon>Bacteria</taxon>
        <taxon>Pseudomonadati</taxon>
        <taxon>Nitrospirota</taxon>
        <taxon>Nitrospiria</taxon>
        <taxon>Nitrospirales</taxon>
        <taxon>Nitrospiraceae</taxon>
        <taxon>Nitrospira</taxon>
    </lineage>
</organism>
<dbReference type="KEGG" id="nja:NSJP_1694"/>
<sequence>MTDPDFGRSSDDPRWQQVLAQSVHYVLAPLILFSSGFFTANFLISGQYTWPRTSRAAALTLTVLVLCYEFVYKEHRTRTGSHEQARAVVLYACVIPYIMGAMIMVALWKL</sequence>
<feature type="transmembrane region" description="Helical" evidence="1">
    <location>
        <begin position="23"/>
        <end position="44"/>
    </location>
</feature>
<feature type="transmembrane region" description="Helical" evidence="1">
    <location>
        <begin position="56"/>
        <end position="72"/>
    </location>
</feature>
<dbReference type="AlphaFoldDB" id="A0A1W1I4D5"/>
<evidence type="ECO:0000313" key="3">
    <source>
        <dbReference type="Proteomes" id="UP000192042"/>
    </source>
</evidence>
<evidence type="ECO:0000313" key="2">
    <source>
        <dbReference type="EMBL" id="SLM47866.1"/>
    </source>
</evidence>
<feature type="transmembrane region" description="Helical" evidence="1">
    <location>
        <begin position="88"/>
        <end position="108"/>
    </location>
</feature>
<protein>
    <submittedName>
        <fullName evidence="2">Uncharacterized protein</fullName>
    </submittedName>
</protein>
<accession>A0A1W1I4D5</accession>
<keyword evidence="1" id="KW-0812">Transmembrane</keyword>
<keyword evidence="1" id="KW-0472">Membrane</keyword>
<dbReference type="Proteomes" id="UP000192042">
    <property type="component" value="Chromosome I"/>
</dbReference>
<dbReference type="OrthoDB" id="9790998at2"/>
<dbReference type="RefSeq" id="WP_080886335.1">
    <property type="nucleotide sequence ID" value="NZ_LT828648.1"/>
</dbReference>
<gene>
    <name evidence="2" type="ORF">NSJP_1694</name>
</gene>
<dbReference type="EMBL" id="LT828648">
    <property type="protein sequence ID" value="SLM47866.1"/>
    <property type="molecule type" value="Genomic_DNA"/>
</dbReference>
<proteinExistence type="predicted"/>
<reference evidence="2 3" key="1">
    <citation type="submission" date="2017-03" db="EMBL/GenBank/DDBJ databases">
        <authorList>
            <person name="Afonso C.L."/>
            <person name="Miller P.J."/>
            <person name="Scott M.A."/>
            <person name="Spackman E."/>
            <person name="Goraichik I."/>
            <person name="Dimitrov K.M."/>
            <person name="Suarez D.L."/>
            <person name="Swayne D.E."/>
        </authorList>
    </citation>
    <scope>NUCLEOTIDE SEQUENCE [LARGE SCALE GENOMIC DNA]</scope>
    <source>
        <strain evidence="2">Genome sequencing of Nitrospira japonica strain NJ11</strain>
    </source>
</reference>
<keyword evidence="3" id="KW-1185">Reference proteome</keyword>
<evidence type="ECO:0000256" key="1">
    <source>
        <dbReference type="SAM" id="Phobius"/>
    </source>
</evidence>
<dbReference type="STRING" id="1325564.NSJP_1694"/>
<keyword evidence="1" id="KW-1133">Transmembrane helix</keyword>